<reference evidence="6" key="1">
    <citation type="submission" date="2023-03" db="EMBL/GenBank/DDBJ databases">
        <authorList>
            <person name="Steffen K."/>
            <person name="Cardenas P."/>
        </authorList>
    </citation>
    <scope>NUCLEOTIDE SEQUENCE</scope>
</reference>
<dbReference type="GO" id="GO:0072659">
    <property type="term" value="P:protein localization to plasma membrane"/>
    <property type="evidence" value="ECO:0007669"/>
    <property type="project" value="TreeGrafter"/>
</dbReference>
<feature type="region of interest" description="Disordered" evidence="3">
    <location>
        <begin position="181"/>
        <end position="238"/>
    </location>
</feature>
<dbReference type="EMBL" id="CASHTH010002072">
    <property type="protein sequence ID" value="CAI8024349.1"/>
    <property type="molecule type" value="Genomic_DNA"/>
</dbReference>
<evidence type="ECO:0000256" key="1">
    <source>
        <dbReference type="ARBA" id="ARBA00008590"/>
    </source>
</evidence>
<dbReference type="Proteomes" id="UP001174909">
    <property type="component" value="Unassembled WGS sequence"/>
</dbReference>
<comment type="caution">
    <text evidence="6">The sequence shown here is derived from an EMBL/GenBank/DDBJ whole genome shotgun (WGS) entry which is preliminary data.</text>
</comment>
<dbReference type="InterPro" id="IPR057541">
    <property type="entry name" value="PACS1/2_N"/>
</dbReference>
<feature type="region of interest" description="Disordered" evidence="3">
    <location>
        <begin position="273"/>
        <end position="298"/>
    </location>
</feature>
<proteinExistence type="inferred from homology"/>
<organism evidence="6 7">
    <name type="scientific">Geodia barretti</name>
    <name type="common">Barrett's horny sponge</name>
    <dbReference type="NCBI Taxonomy" id="519541"/>
    <lineage>
        <taxon>Eukaryota</taxon>
        <taxon>Metazoa</taxon>
        <taxon>Porifera</taxon>
        <taxon>Demospongiae</taxon>
        <taxon>Heteroscleromorpha</taxon>
        <taxon>Tetractinellida</taxon>
        <taxon>Astrophorina</taxon>
        <taxon>Geodiidae</taxon>
        <taxon>Geodia</taxon>
    </lineage>
</organism>
<dbReference type="InterPro" id="IPR019381">
    <property type="entry name" value="PACS1/2_C"/>
</dbReference>
<feature type="compositionally biased region" description="Basic residues" evidence="3">
    <location>
        <begin position="220"/>
        <end position="231"/>
    </location>
</feature>
<dbReference type="AlphaFoldDB" id="A0AA35S7H4"/>
<comment type="similarity">
    <text evidence="1">Belongs to the PACS family.</text>
</comment>
<evidence type="ECO:0000259" key="4">
    <source>
        <dbReference type="Pfam" id="PF10254"/>
    </source>
</evidence>
<evidence type="ECO:0000256" key="2">
    <source>
        <dbReference type="ARBA" id="ARBA00022553"/>
    </source>
</evidence>
<feature type="domain" description="Phosphofurin acidic cluster sorting protein 1/2 N-terminal C2" evidence="5">
    <location>
        <begin position="44"/>
        <end position="164"/>
    </location>
</feature>
<evidence type="ECO:0000259" key="5">
    <source>
        <dbReference type="Pfam" id="PF25332"/>
    </source>
</evidence>
<dbReference type="PANTHER" id="PTHR13280">
    <property type="entry name" value="PHOSPHOFURIN ACIDIC CLUSTER SORTING PROTEIN"/>
    <property type="match status" value="1"/>
</dbReference>
<dbReference type="PANTHER" id="PTHR13280:SF17">
    <property type="entry name" value="KRUEPPEL TARGET AT 95D, ISOFORM A"/>
    <property type="match status" value="1"/>
</dbReference>
<sequence length="680" mass="73972">MGEGLSQAVFNRRRALIEVFADSAACTKFEDAWRIHEEKEKKEWRRRLCTVTVTRLEVRQALEPSLPSVVVAVAMKTPHRFLRSNEIPLPPSGTLDIPLQLTFALQYPHFLKRGGNILQIRVQRRKRYRNRAIGGYKTLAMGTLEMSQVLQTSYAGEVHLFSEKPPQVVAVVTVGSLTSTPVYHESQREGSSDEEEDDMAYSDYHGSDSDSGEGADVYHRSPHPHKLKSKAPKPSSRMLRLLGIKSSKTHTAEDELMDLQGEDPECAVTFASSVSESEEEEEGVGGPSTPPRPTLSPFFGSDRCSMVSIPNSVRSAEVGSEFMQQPSALSVLKQSSLEDATPEGEDTVVVGEEGGRGREVGKKRVWVVGEESVAGALREIRERVLLADRGKGREEVVSKIVTHLTSLTSVESGVLCVVVVGEDWLVSAVLQVVLQVTSATETPCPLLRLLVVPTCAGVVLSKVWLLDTSLSSSFPLDTDWSQLTSSPLIRYAESATHTHSLSVAHVVLHRPPSSHDTPASAADPSPLPFIFSVSVGSLDAESEQLQPHSPPSASSVSEATELVVEYWTGKKDKEKISLKVRCVMAACDGQGLNVTTISRDKRGKGIRIRKKEKEGESGSSITSLSTSQLLCRPANKQDSLSVVVDGVEWPDVSSLKITANTGHFITIATANSAPPMDLSH</sequence>
<dbReference type="Pfam" id="PF10254">
    <property type="entry name" value="Pacs-1"/>
    <property type="match status" value="1"/>
</dbReference>
<accession>A0AA35S7H4</accession>
<gene>
    <name evidence="6" type="ORF">GBAR_LOCUS14150</name>
</gene>
<evidence type="ECO:0000313" key="7">
    <source>
        <dbReference type="Proteomes" id="UP001174909"/>
    </source>
</evidence>
<evidence type="ECO:0000313" key="6">
    <source>
        <dbReference type="EMBL" id="CAI8024349.1"/>
    </source>
</evidence>
<name>A0AA35S7H4_GEOBA</name>
<protein>
    <submittedName>
        <fullName evidence="6">Phosphofurin acidic cluster sorting protein 2</fullName>
    </submittedName>
</protein>
<keyword evidence="7" id="KW-1185">Reference proteome</keyword>
<keyword evidence="2" id="KW-0597">Phosphoprotein</keyword>
<evidence type="ECO:0000256" key="3">
    <source>
        <dbReference type="SAM" id="MobiDB-lite"/>
    </source>
</evidence>
<feature type="domain" description="Phosphofurin acidic cluster sorting protein 1/2 C-terminal" evidence="4">
    <location>
        <begin position="590"/>
        <end position="660"/>
    </location>
</feature>
<dbReference type="Pfam" id="PF25332">
    <property type="entry name" value="C2_PACS_N"/>
    <property type="match status" value="1"/>
</dbReference>